<name>A0A195F6T2_9HYME</name>
<sequence length="81" mass="9281">MRPSTRPANYCATLLPIHSVDRTPLTVALSFPSLVPFPFLLCLSRRDRLTTDQRTRDSGRKQQVAELDLTTSEILVFYRET</sequence>
<evidence type="ECO:0000313" key="1">
    <source>
        <dbReference type="EMBL" id="KYN36305.1"/>
    </source>
</evidence>
<dbReference type="EMBL" id="KQ981744">
    <property type="protein sequence ID" value="KYN36305.1"/>
    <property type="molecule type" value="Genomic_DNA"/>
</dbReference>
<dbReference type="Proteomes" id="UP000078541">
    <property type="component" value="Unassembled WGS sequence"/>
</dbReference>
<organism evidence="1 2">
    <name type="scientific">Trachymyrmex septentrionalis</name>
    <dbReference type="NCBI Taxonomy" id="34720"/>
    <lineage>
        <taxon>Eukaryota</taxon>
        <taxon>Metazoa</taxon>
        <taxon>Ecdysozoa</taxon>
        <taxon>Arthropoda</taxon>
        <taxon>Hexapoda</taxon>
        <taxon>Insecta</taxon>
        <taxon>Pterygota</taxon>
        <taxon>Neoptera</taxon>
        <taxon>Endopterygota</taxon>
        <taxon>Hymenoptera</taxon>
        <taxon>Apocrita</taxon>
        <taxon>Aculeata</taxon>
        <taxon>Formicoidea</taxon>
        <taxon>Formicidae</taxon>
        <taxon>Myrmicinae</taxon>
        <taxon>Trachymyrmex</taxon>
    </lineage>
</organism>
<evidence type="ECO:0000313" key="2">
    <source>
        <dbReference type="Proteomes" id="UP000078541"/>
    </source>
</evidence>
<proteinExistence type="predicted"/>
<reference evidence="1 2" key="1">
    <citation type="submission" date="2016-03" db="EMBL/GenBank/DDBJ databases">
        <title>Trachymyrmex septentrionalis WGS genome.</title>
        <authorList>
            <person name="Nygaard S."/>
            <person name="Hu H."/>
            <person name="Boomsma J."/>
            <person name="Zhang G."/>
        </authorList>
    </citation>
    <scope>NUCLEOTIDE SEQUENCE [LARGE SCALE GENOMIC DNA]</scope>
    <source>
        <strain evidence="1">Tsep2-gDNA-1</strain>
        <tissue evidence="1">Whole body</tissue>
    </source>
</reference>
<protein>
    <submittedName>
        <fullName evidence="1">Uncharacterized protein</fullName>
    </submittedName>
</protein>
<accession>A0A195F6T2</accession>
<keyword evidence="2" id="KW-1185">Reference proteome</keyword>
<dbReference type="AlphaFoldDB" id="A0A195F6T2"/>
<gene>
    <name evidence="1" type="ORF">ALC56_09265</name>
</gene>